<organism evidence="2 3">
    <name type="scientific">Ensete ventricosum</name>
    <name type="common">Abyssinian banana</name>
    <name type="synonym">Musa ensete</name>
    <dbReference type="NCBI Taxonomy" id="4639"/>
    <lineage>
        <taxon>Eukaryota</taxon>
        <taxon>Viridiplantae</taxon>
        <taxon>Streptophyta</taxon>
        <taxon>Embryophyta</taxon>
        <taxon>Tracheophyta</taxon>
        <taxon>Spermatophyta</taxon>
        <taxon>Magnoliopsida</taxon>
        <taxon>Liliopsida</taxon>
        <taxon>Zingiberales</taxon>
        <taxon>Musaceae</taxon>
        <taxon>Ensete</taxon>
    </lineage>
</organism>
<dbReference type="Proteomes" id="UP000287651">
    <property type="component" value="Unassembled WGS sequence"/>
</dbReference>
<proteinExistence type="predicted"/>
<feature type="chain" id="PRO_5019430391" description="PA domain-containing protein" evidence="1">
    <location>
        <begin position="26"/>
        <end position="81"/>
    </location>
</feature>
<gene>
    <name evidence="2" type="ORF">B296_00056607</name>
</gene>
<evidence type="ECO:0000313" key="3">
    <source>
        <dbReference type="Proteomes" id="UP000287651"/>
    </source>
</evidence>
<feature type="signal peptide" evidence="1">
    <location>
        <begin position="1"/>
        <end position="25"/>
    </location>
</feature>
<evidence type="ECO:0000313" key="2">
    <source>
        <dbReference type="EMBL" id="RRT39166.1"/>
    </source>
</evidence>
<sequence>MLQGHCLFPRHCLFAIVMLQGHCLGITTVLPLCHYDDAVSDQIVKCGRRSGCGIIIVAKRQYDDAVSDQIVKWSQGAPGVI</sequence>
<keyword evidence="1" id="KW-0732">Signal</keyword>
<accession>A0A426XI65</accession>
<evidence type="ECO:0008006" key="4">
    <source>
        <dbReference type="Google" id="ProtNLM"/>
    </source>
</evidence>
<dbReference type="EMBL" id="AMZH03020441">
    <property type="protein sequence ID" value="RRT39166.1"/>
    <property type="molecule type" value="Genomic_DNA"/>
</dbReference>
<name>A0A426XI65_ENSVE</name>
<evidence type="ECO:0000256" key="1">
    <source>
        <dbReference type="SAM" id="SignalP"/>
    </source>
</evidence>
<comment type="caution">
    <text evidence="2">The sequence shown here is derived from an EMBL/GenBank/DDBJ whole genome shotgun (WGS) entry which is preliminary data.</text>
</comment>
<dbReference type="AlphaFoldDB" id="A0A426XI65"/>
<protein>
    <recommendedName>
        <fullName evidence="4">PA domain-containing protein</fullName>
    </recommendedName>
</protein>
<reference evidence="2 3" key="1">
    <citation type="journal article" date="2014" name="Agronomy (Basel)">
        <title>A Draft Genome Sequence for Ensete ventricosum, the Drought-Tolerant Tree Against Hunger.</title>
        <authorList>
            <person name="Harrison J."/>
            <person name="Moore K.A."/>
            <person name="Paszkiewicz K."/>
            <person name="Jones T."/>
            <person name="Grant M."/>
            <person name="Ambacheew D."/>
            <person name="Muzemil S."/>
            <person name="Studholme D.J."/>
        </authorList>
    </citation>
    <scope>NUCLEOTIDE SEQUENCE [LARGE SCALE GENOMIC DNA]</scope>
</reference>